<proteinExistence type="predicted"/>
<dbReference type="RefSeq" id="WP_338635474.1">
    <property type="nucleotide sequence ID" value="NZ_CP146516.1"/>
</dbReference>
<organism evidence="1 2">
    <name type="scientific">Spirobacillus cienkowskii</name>
    <dbReference type="NCBI Taxonomy" id="495820"/>
    <lineage>
        <taxon>Bacteria</taxon>
        <taxon>Pseudomonadati</taxon>
        <taxon>Bdellovibrionota</taxon>
        <taxon>Oligoflexia</taxon>
        <taxon>Silvanigrellales</taxon>
        <taxon>Spirobacillus</taxon>
    </lineage>
</organism>
<dbReference type="Pfam" id="PF05130">
    <property type="entry name" value="FlgN"/>
    <property type="match status" value="1"/>
</dbReference>
<comment type="caution">
    <text evidence="1">The sequence shown here is derived from an EMBL/GenBank/DDBJ whole genome shotgun (WGS) entry which is preliminary data.</text>
</comment>
<name>A0A369KTM8_9BACT</name>
<evidence type="ECO:0000313" key="1">
    <source>
        <dbReference type="EMBL" id="RDB35113.1"/>
    </source>
</evidence>
<dbReference type="Gene3D" id="1.20.58.300">
    <property type="entry name" value="FlgN-like"/>
    <property type="match status" value="1"/>
</dbReference>
<sequence length="192" mass="22484">MDELTNLIIQFNEILKKQIAVYLDFLPILNEEEQAIEEYNITSLEKVVILKDQHSRIAQNIEEKRISILKKICYMIAFDARGQKLSLKLFRIAFSTYLKNIQPLINLETYTKLQEQENNFKEIANEFENTFITIYPRIFRNEIILKKLLKSVTMSINLFQSEADVGMNYDSFGKAQSLTNKTQTISSMRIKA</sequence>
<keyword evidence="2" id="KW-1185">Reference proteome</keyword>
<dbReference type="EMBL" id="QOVW01000104">
    <property type="protein sequence ID" value="RDB35113.1"/>
    <property type="molecule type" value="Genomic_DNA"/>
</dbReference>
<gene>
    <name evidence="1" type="ORF">DCC88_11840</name>
</gene>
<accession>A0A369KTM8</accession>
<evidence type="ECO:0000313" key="2">
    <source>
        <dbReference type="Proteomes" id="UP000253934"/>
    </source>
</evidence>
<protein>
    <recommendedName>
        <fullName evidence="3">Flagellar protein FlgN</fullName>
    </recommendedName>
</protein>
<dbReference type="GO" id="GO:0044780">
    <property type="term" value="P:bacterial-type flagellum assembly"/>
    <property type="evidence" value="ECO:0007669"/>
    <property type="project" value="InterPro"/>
</dbReference>
<dbReference type="InterPro" id="IPR007809">
    <property type="entry name" value="FlgN-like"/>
</dbReference>
<dbReference type="AlphaFoldDB" id="A0A369KTM8"/>
<reference evidence="1" key="1">
    <citation type="submission" date="2018-04" db="EMBL/GenBank/DDBJ databases">
        <title>Draft genome sequence of the Candidatus Spirobacillus cienkowskii, a pathogen of freshwater Daphnia species, reconstructed from hemolymph metagenomic reads.</title>
        <authorList>
            <person name="Bresciani L."/>
            <person name="Lemos L.N."/>
            <person name="Wale N."/>
            <person name="Lin J.Y."/>
            <person name="Fernandes G.R."/>
            <person name="Duffy M.A."/>
            <person name="Rodrigues J.M."/>
        </authorList>
    </citation>
    <scope>NUCLEOTIDE SEQUENCE [LARGE SCALE GENOMIC DNA]</scope>
    <source>
        <strain evidence="1">Binning01</strain>
    </source>
</reference>
<evidence type="ECO:0008006" key="3">
    <source>
        <dbReference type="Google" id="ProtNLM"/>
    </source>
</evidence>
<dbReference type="Proteomes" id="UP000253934">
    <property type="component" value="Unassembled WGS sequence"/>
</dbReference>